<feature type="region of interest" description="Disordered" evidence="1">
    <location>
        <begin position="274"/>
        <end position="304"/>
    </location>
</feature>
<dbReference type="SMART" id="SM00233">
    <property type="entry name" value="PH"/>
    <property type="match status" value="1"/>
</dbReference>
<dbReference type="SUPFAM" id="SSF50729">
    <property type="entry name" value="PH domain-like"/>
    <property type="match status" value="1"/>
</dbReference>
<dbReference type="Gene3D" id="2.30.29.30">
    <property type="entry name" value="Pleckstrin-homology domain (PH domain)/Phosphotyrosine-binding domain (PTB)"/>
    <property type="match status" value="2"/>
</dbReference>
<evidence type="ECO:0000259" key="2">
    <source>
        <dbReference type="PROSITE" id="PS50003"/>
    </source>
</evidence>
<dbReference type="PROSITE" id="PS50003">
    <property type="entry name" value="PH_DOMAIN"/>
    <property type="match status" value="1"/>
</dbReference>
<protein>
    <recommendedName>
        <fullName evidence="6">DH domain-containing protein</fullName>
    </recommendedName>
</protein>
<feature type="non-terminal residue" evidence="4">
    <location>
        <position position="1"/>
    </location>
</feature>
<dbReference type="Proteomes" id="UP000324800">
    <property type="component" value="Unassembled WGS sequence"/>
</dbReference>
<gene>
    <name evidence="4" type="ORF">EZS28_045040</name>
</gene>
<evidence type="ECO:0008006" key="6">
    <source>
        <dbReference type="Google" id="ProtNLM"/>
    </source>
</evidence>
<evidence type="ECO:0000313" key="4">
    <source>
        <dbReference type="EMBL" id="KAA6359433.1"/>
    </source>
</evidence>
<dbReference type="PROSITE" id="PS50010">
    <property type="entry name" value="DH_2"/>
    <property type="match status" value="1"/>
</dbReference>
<dbReference type="PANTHER" id="PTHR12673:SF263">
    <property type="entry name" value="PLECKSTRIN DOMAIN-CONTAINING PROTEIN"/>
    <property type="match status" value="1"/>
</dbReference>
<dbReference type="PANTHER" id="PTHR12673">
    <property type="entry name" value="FACIOGENITAL DYSPLASIA PROTEIN"/>
    <property type="match status" value="1"/>
</dbReference>
<accession>A0A5J4TNP0</accession>
<evidence type="ECO:0000259" key="3">
    <source>
        <dbReference type="PROSITE" id="PS50010"/>
    </source>
</evidence>
<sequence>FDSLLITPVQRIPRFIMLTKEILKHTPNNHINREGLQQSMNSLKDTASFINDHIKQKILMLKMQDLSTKIEGMTDLMQPQRVLLKDGLVTMINRKSVVQRYLFLFSDIILVCSEKQSLLNELMQDTLSNLGFNQQYSNQKITLRFPSQLKLKLMIKLNEPIKCVDARNNISKQKKLSREVSVQDLKSYDQKGMQGAQIFADNLKRSVNKRRGSDPSQVLQWRESQSKLQNQQPNQPLFLILTPNKSFLFQCKSDEDVDDWMMSIKDARKKIRAKQLQKKKEEENKKKLIEKENQKDEQEQKLNRSSTVNLFADVQASGLGRNRSSTGTLTPQRYSIADQGRVKQYLQQIASQDVQDIYEDMDDNELEIITPEDPVNWQELLQHMNIEWDKVQTYSDDDGVETEMQNKGKEKE</sequence>
<feature type="domain" description="PH" evidence="2">
    <location>
        <begin position="82"/>
        <end position="269"/>
    </location>
</feature>
<feature type="non-terminal residue" evidence="4">
    <location>
        <position position="412"/>
    </location>
</feature>
<evidence type="ECO:0000256" key="1">
    <source>
        <dbReference type="SAM" id="MobiDB-lite"/>
    </source>
</evidence>
<dbReference type="AlphaFoldDB" id="A0A5J4TNP0"/>
<organism evidence="4 5">
    <name type="scientific">Streblomastix strix</name>
    <dbReference type="NCBI Taxonomy" id="222440"/>
    <lineage>
        <taxon>Eukaryota</taxon>
        <taxon>Metamonada</taxon>
        <taxon>Preaxostyla</taxon>
        <taxon>Oxymonadida</taxon>
        <taxon>Streblomastigidae</taxon>
        <taxon>Streblomastix</taxon>
    </lineage>
</organism>
<dbReference type="InterPro" id="IPR051092">
    <property type="entry name" value="FYVE_RhoGEF_PH"/>
</dbReference>
<dbReference type="OrthoDB" id="660555at2759"/>
<proteinExistence type="predicted"/>
<dbReference type="EMBL" id="SNRW01028398">
    <property type="protein sequence ID" value="KAA6359433.1"/>
    <property type="molecule type" value="Genomic_DNA"/>
</dbReference>
<dbReference type="Pfam" id="PF00621">
    <property type="entry name" value="RhoGEF"/>
    <property type="match status" value="1"/>
</dbReference>
<reference evidence="4 5" key="1">
    <citation type="submission" date="2019-03" db="EMBL/GenBank/DDBJ databases">
        <title>Single cell metagenomics reveals metabolic interactions within the superorganism composed of flagellate Streblomastix strix and complex community of Bacteroidetes bacteria on its surface.</title>
        <authorList>
            <person name="Treitli S.C."/>
            <person name="Kolisko M."/>
            <person name="Husnik F."/>
            <person name="Keeling P."/>
            <person name="Hampl V."/>
        </authorList>
    </citation>
    <scope>NUCLEOTIDE SEQUENCE [LARGE SCALE GENOMIC DNA]</scope>
    <source>
        <strain evidence="4">ST1C</strain>
    </source>
</reference>
<dbReference type="InterPro" id="IPR000219">
    <property type="entry name" value="DH_dom"/>
</dbReference>
<dbReference type="GO" id="GO:0005737">
    <property type="term" value="C:cytoplasm"/>
    <property type="evidence" value="ECO:0007669"/>
    <property type="project" value="TreeGrafter"/>
</dbReference>
<comment type="caution">
    <text evidence="4">The sequence shown here is derived from an EMBL/GenBank/DDBJ whole genome shotgun (WGS) entry which is preliminary data.</text>
</comment>
<evidence type="ECO:0000313" key="5">
    <source>
        <dbReference type="Proteomes" id="UP000324800"/>
    </source>
</evidence>
<feature type="domain" description="DH" evidence="3">
    <location>
        <begin position="1"/>
        <end position="53"/>
    </location>
</feature>
<dbReference type="Gene3D" id="1.20.900.10">
    <property type="entry name" value="Dbl homology (DH) domain"/>
    <property type="match status" value="1"/>
</dbReference>
<dbReference type="InterPro" id="IPR001849">
    <property type="entry name" value="PH_domain"/>
</dbReference>
<dbReference type="InterPro" id="IPR035899">
    <property type="entry name" value="DBL_dom_sf"/>
</dbReference>
<dbReference type="InterPro" id="IPR011993">
    <property type="entry name" value="PH-like_dom_sf"/>
</dbReference>
<name>A0A5J4TNP0_9EUKA</name>
<feature type="compositionally biased region" description="Basic and acidic residues" evidence="1">
    <location>
        <begin position="278"/>
        <end position="302"/>
    </location>
</feature>
<dbReference type="SUPFAM" id="SSF48065">
    <property type="entry name" value="DBL homology domain (DH-domain)"/>
    <property type="match status" value="1"/>
</dbReference>
<dbReference type="GO" id="GO:0005085">
    <property type="term" value="F:guanyl-nucleotide exchange factor activity"/>
    <property type="evidence" value="ECO:0007669"/>
    <property type="project" value="InterPro"/>
</dbReference>